<feature type="binding site" evidence="8">
    <location>
        <position position="306"/>
    </location>
    <ligand>
        <name>substrate</name>
    </ligand>
</feature>
<gene>
    <name evidence="11" type="ORF">K8V81_09050</name>
</gene>
<evidence type="ECO:0000313" key="11">
    <source>
        <dbReference type="EMBL" id="HJG91861.1"/>
    </source>
</evidence>
<dbReference type="CDD" id="cd03143">
    <property type="entry name" value="A4_beta-galactosidase_middle_domain"/>
    <property type="match status" value="1"/>
</dbReference>
<dbReference type="SUPFAM" id="SSF52317">
    <property type="entry name" value="Class I glutamine amidotransferase-like"/>
    <property type="match status" value="1"/>
</dbReference>
<evidence type="ECO:0000256" key="4">
    <source>
        <dbReference type="ARBA" id="ARBA00022801"/>
    </source>
</evidence>
<dbReference type="InterPro" id="IPR029062">
    <property type="entry name" value="Class_I_gatase-like"/>
</dbReference>
<evidence type="ECO:0000256" key="5">
    <source>
        <dbReference type="ARBA" id="ARBA00023295"/>
    </source>
</evidence>
<feature type="active site" description="Nucleophile" evidence="7">
    <location>
        <position position="298"/>
    </location>
</feature>
<dbReference type="SUPFAM" id="SSF51445">
    <property type="entry name" value="(Trans)glycosidases"/>
    <property type="match status" value="1"/>
</dbReference>
<dbReference type="Proteomes" id="UP000742460">
    <property type="component" value="Unassembled WGS sequence"/>
</dbReference>
<dbReference type="GO" id="GO:0009341">
    <property type="term" value="C:beta-galactosidase complex"/>
    <property type="evidence" value="ECO:0007669"/>
    <property type="project" value="InterPro"/>
</dbReference>
<evidence type="ECO:0000313" key="12">
    <source>
        <dbReference type="Proteomes" id="UP000742460"/>
    </source>
</evidence>
<dbReference type="GO" id="GO:0005975">
    <property type="term" value="P:carbohydrate metabolic process"/>
    <property type="evidence" value="ECO:0007669"/>
    <property type="project" value="InterPro"/>
</dbReference>
<dbReference type="Pfam" id="PF02449">
    <property type="entry name" value="Glyco_hydro_42"/>
    <property type="match status" value="1"/>
</dbReference>
<name>A0A921MXB4_9MICO</name>
<feature type="active site" description="Proton donor" evidence="7">
    <location>
        <position position="145"/>
    </location>
</feature>
<feature type="domain" description="Glycoside hydrolase family 42 N-terminal" evidence="9">
    <location>
        <begin position="9"/>
        <end position="374"/>
    </location>
</feature>
<dbReference type="EC" id="3.2.1.23" evidence="3 6"/>
<evidence type="ECO:0000256" key="2">
    <source>
        <dbReference type="ARBA" id="ARBA00005940"/>
    </source>
</evidence>
<organism evidence="11 12">
    <name type="scientific">Brachybacterium massiliense</name>
    <dbReference type="NCBI Taxonomy" id="1755098"/>
    <lineage>
        <taxon>Bacteria</taxon>
        <taxon>Bacillati</taxon>
        <taxon>Actinomycetota</taxon>
        <taxon>Actinomycetes</taxon>
        <taxon>Micrococcales</taxon>
        <taxon>Dermabacteraceae</taxon>
        <taxon>Brachybacterium</taxon>
    </lineage>
</organism>
<evidence type="ECO:0000256" key="6">
    <source>
        <dbReference type="PIRNR" id="PIRNR001084"/>
    </source>
</evidence>
<accession>A0A921MXB4</accession>
<dbReference type="InterPro" id="IPR013529">
    <property type="entry name" value="Glyco_hydro_42_N"/>
</dbReference>
<proteinExistence type="inferred from homology"/>
<dbReference type="Gene3D" id="3.20.20.80">
    <property type="entry name" value="Glycosidases"/>
    <property type="match status" value="1"/>
</dbReference>
<reference evidence="11" key="2">
    <citation type="submission" date="2021-09" db="EMBL/GenBank/DDBJ databases">
        <authorList>
            <person name="Gilroy R."/>
        </authorList>
    </citation>
    <scope>NUCLEOTIDE SEQUENCE</scope>
    <source>
        <strain evidence="11">ChiGjej5B5-22894</strain>
    </source>
</reference>
<keyword evidence="5 6" id="KW-0326">Glycosidase</keyword>
<keyword evidence="4 6" id="KW-0378">Hydrolase</keyword>
<evidence type="ECO:0000256" key="3">
    <source>
        <dbReference type="ARBA" id="ARBA00012756"/>
    </source>
</evidence>
<dbReference type="GO" id="GO:0004565">
    <property type="term" value="F:beta-galactosidase activity"/>
    <property type="evidence" value="ECO:0007669"/>
    <property type="project" value="UniProtKB-EC"/>
</dbReference>
<evidence type="ECO:0000259" key="9">
    <source>
        <dbReference type="Pfam" id="PF02449"/>
    </source>
</evidence>
<dbReference type="Gene3D" id="3.40.50.880">
    <property type="match status" value="1"/>
</dbReference>
<feature type="domain" description="Beta-galactosidase trimerisation" evidence="10">
    <location>
        <begin position="388"/>
        <end position="600"/>
    </location>
</feature>
<comment type="catalytic activity">
    <reaction evidence="1 6">
        <text>Hydrolysis of terminal non-reducing beta-D-galactose residues in beta-D-galactosides.</text>
        <dbReference type="EC" id="3.2.1.23"/>
    </reaction>
</comment>
<evidence type="ECO:0000256" key="1">
    <source>
        <dbReference type="ARBA" id="ARBA00001412"/>
    </source>
</evidence>
<dbReference type="PANTHER" id="PTHR36447:SF1">
    <property type="entry name" value="BETA-GALACTOSIDASE GANA"/>
    <property type="match status" value="1"/>
</dbReference>
<feature type="binding site" evidence="8">
    <location>
        <position position="144"/>
    </location>
    <ligand>
        <name>substrate</name>
    </ligand>
</feature>
<dbReference type="InterPro" id="IPR017853">
    <property type="entry name" value="GH"/>
</dbReference>
<protein>
    <recommendedName>
        <fullName evidence="3 6">Beta-galactosidase</fullName>
        <shortName evidence="6">Beta-gal</shortName>
        <ecNumber evidence="3 6">3.2.1.23</ecNumber>
    </recommendedName>
</protein>
<evidence type="ECO:0000256" key="7">
    <source>
        <dbReference type="PIRSR" id="PIRSR001084-1"/>
    </source>
</evidence>
<evidence type="ECO:0000256" key="8">
    <source>
        <dbReference type="PIRSR" id="PIRSR001084-2"/>
    </source>
</evidence>
<dbReference type="InterPro" id="IPR013738">
    <property type="entry name" value="Beta_galactosidase_Trimer"/>
</dbReference>
<comment type="similarity">
    <text evidence="2 6">Belongs to the glycosyl hydrolase 42 family.</text>
</comment>
<reference evidence="11" key="1">
    <citation type="journal article" date="2021" name="PeerJ">
        <title>Extensive microbial diversity within the chicken gut microbiome revealed by metagenomics and culture.</title>
        <authorList>
            <person name="Gilroy R."/>
            <person name="Ravi A."/>
            <person name="Getino M."/>
            <person name="Pursley I."/>
            <person name="Horton D.L."/>
            <person name="Alikhan N.F."/>
            <person name="Baker D."/>
            <person name="Gharbi K."/>
            <person name="Hall N."/>
            <person name="Watson M."/>
            <person name="Adriaenssens E.M."/>
            <person name="Foster-Nyarko E."/>
            <person name="Jarju S."/>
            <person name="Secka A."/>
            <person name="Antonio M."/>
            <person name="Oren A."/>
            <person name="Chaudhuri R.R."/>
            <person name="La Ragione R."/>
            <person name="Hildebrand F."/>
            <person name="Pallen M.J."/>
        </authorList>
    </citation>
    <scope>NUCLEOTIDE SEQUENCE</scope>
    <source>
        <strain evidence="11">ChiGjej5B5-22894</strain>
    </source>
</reference>
<dbReference type="AlphaFoldDB" id="A0A921MXB4"/>
<dbReference type="Pfam" id="PF08532">
    <property type="entry name" value="Glyco_hydro_42M"/>
    <property type="match status" value="1"/>
</dbReference>
<evidence type="ECO:0000259" key="10">
    <source>
        <dbReference type="Pfam" id="PF08532"/>
    </source>
</evidence>
<dbReference type="EMBL" id="DYUE01000210">
    <property type="protein sequence ID" value="HJG91861.1"/>
    <property type="molecule type" value="Genomic_DNA"/>
</dbReference>
<feature type="binding site" evidence="8">
    <location>
        <position position="106"/>
    </location>
    <ligand>
        <name>substrate</name>
    </ligand>
</feature>
<dbReference type="InterPro" id="IPR003476">
    <property type="entry name" value="Glyco_hydro_42"/>
</dbReference>
<sequence length="650" mass="70935">MHGALFGADYNPEQWPPETRTEDLELMERAHLGFATVGVFSWARLEPEPGRFETQWLDDVLDDLHSRGIAVDLALPVASPPPWLGALHPDSLPQTRSGGTLWWGSRNQFDPSSPAYREAARRITRMLVDRYGRHPAVAMWHVGNEYGQLSHGEHAAAAFRDWLRERYGDIEAVNRAWGTSVWSLSFRSFEEVIPPREAPYLLNPALELDFARFCSDQLLECCLDLAGIIRESVPGAVVTTNFMGFFPLADYASWAEHLDVLADDHYTDPADPRTRLTASLTHSYLRTLGRGRPWVLMEQAAGAVNWRAHNVPKTAAQNRLDSWRAHAHGADVIAYFQFRQSASGPETFHSALVPHAGPDTARFRAVTELGEELTRSPLAQSGPGLSRVFFVHDWDSWRAAVGAGRATDAVQPLAQHEAFYAPFFRAGIRVDIGPSTLLLEGAGAAGGTLRDRYDLLVLASQFLLRSELVPVLEQFVREGGQLLIGPLGGVVDENVRAHLGGTGGGLLELAGVFREEPWPLAAPLALHDGQAGSAEVGEFVEVLTARTAEPLWSASTAPLEGRPVVTHRALGHGGVWYVGGLLDDETLAQVVADAAEAAGLALAPLPEGVEAIRRGQELLLMNHSAHPVNVRILGQEVEVQGEDLVICPLG</sequence>
<dbReference type="PANTHER" id="PTHR36447">
    <property type="entry name" value="BETA-GALACTOSIDASE GANA"/>
    <property type="match status" value="1"/>
</dbReference>
<comment type="caution">
    <text evidence="11">The sequence shown here is derived from an EMBL/GenBank/DDBJ whole genome shotgun (WGS) entry which is preliminary data.</text>
</comment>
<dbReference type="PIRSF" id="PIRSF001084">
    <property type="entry name" value="B-galactosidase"/>
    <property type="match status" value="1"/>
</dbReference>